<protein>
    <submittedName>
        <fullName evidence="1">Uncharacterized protein</fullName>
    </submittedName>
</protein>
<dbReference type="Proteomes" id="UP000028664">
    <property type="component" value="Segment"/>
</dbReference>
<dbReference type="RefSeq" id="YP_009056317.1">
    <property type="nucleotide sequence ID" value="NC_024792.1"/>
</dbReference>
<proteinExistence type="predicted"/>
<evidence type="ECO:0000313" key="2">
    <source>
        <dbReference type="Proteomes" id="UP000028664"/>
    </source>
</evidence>
<dbReference type="KEGG" id="vg:20283335"/>
<name>A0A076G7M4_9CAUD</name>
<sequence length="80" mass="9265">MAKSFSWDSEQLLGTYEETEKRHHDVSLCTLKGKEYVSIAEKQLTDEGWKFKKNRTMSMEVFDQAIQMVKGRVFKDEGGA</sequence>
<evidence type="ECO:0000313" key="1">
    <source>
        <dbReference type="EMBL" id="AII27949.1"/>
    </source>
</evidence>
<accession>A0A076G7M4</accession>
<dbReference type="GeneID" id="20283335"/>
<organism evidence="1 2">
    <name type="scientific">Bacillus phage Bobb</name>
    <dbReference type="NCBI Taxonomy" id="1527469"/>
    <lineage>
        <taxon>Viruses</taxon>
        <taxon>Duplodnaviria</taxon>
        <taxon>Heunggongvirae</taxon>
        <taxon>Uroviricota</taxon>
        <taxon>Caudoviricetes</taxon>
        <taxon>Herelleviridae</taxon>
        <taxon>Bastillevirinae</taxon>
        <taxon>Agatevirus</taxon>
        <taxon>Agatevirus bobb</taxon>
    </lineage>
</organism>
<keyword evidence="2" id="KW-1185">Reference proteome</keyword>
<reference evidence="1 2" key="1">
    <citation type="submission" date="2014-06" db="EMBL/GenBank/DDBJ databases">
        <title>Bioinformatic genomic analysis of Bacillus phage Bobb.</title>
        <authorList>
            <person name="Lewis H.M.N."/>
            <person name="Temple L."/>
            <person name="Barth R.N."/>
            <person name="Bowles K.M."/>
            <person name="Churchin D.I."/>
            <person name="Scott-Croshaw C."/>
            <person name="Glasgow G.H."/>
            <person name="Gloe M.W."/>
            <person name="McGough T.M."/>
            <person name="Nutbrown S.A."/>
            <person name="Romulus S.R."/>
            <person name="Sanders K.A.M."/>
            <person name="Diachok C.R."/>
            <person name="Serigano J.P."/>
            <person name="Shin D."/>
            <person name="Suresh M.H."/>
            <person name="Conner A.R.N."/>
            <person name="Korba R.M."/>
            <person name="Livermore R.J."/>
            <person name="Rohlf M.B."/>
            <person name="Utterback S.D."/>
            <person name="Wilson V.E."/>
        </authorList>
    </citation>
    <scope>NUCLEOTIDE SEQUENCE [LARGE SCALE GENOMIC DNA]</scope>
</reference>
<dbReference type="EMBL" id="KM051843">
    <property type="protein sequence ID" value="AII27949.1"/>
    <property type="molecule type" value="Genomic_DNA"/>
</dbReference>
<dbReference type="OrthoDB" id="20909at10239"/>